<dbReference type="PROSITE" id="PS00108">
    <property type="entry name" value="PROTEIN_KINASE_ST"/>
    <property type="match status" value="1"/>
</dbReference>
<dbReference type="PROSITE" id="PS50011">
    <property type="entry name" value="PROTEIN_KINASE_DOM"/>
    <property type="match status" value="1"/>
</dbReference>
<dbReference type="InterPro" id="IPR050588">
    <property type="entry name" value="WNK_Ser-Thr_kinase"/>
</dbReference>
<dbReference type="PANTHER" id="PTHR13902">
    <property type="entry name" value="SERINE/THREONINE-PROTEIN KINASE WNK WITH NO LYSINE -RELATED"/>
    <property type="match status" value="1"/>
</dbReference>
<evidence type="ECO:0000313" key="4">
    <source>
        <dbReference type="Proteomes" id="UP000688137"/>
    </source>
</evidence>
<dbReference type="EMBL" id="CAJJDM010000061">
    <property type="protein sequence ID" value="CAD8078749.1"/>
    <property type="molecule type" value="Genomic_DNA"/>
</dbReference>
<comment type="caution">
    <text evidence="3">The sequence shown here is derived from an EMBL/GenBank/DDBJ whole genome shotgun (WGS) entry which is preliminary data.</text>
</comment>
<dbReference type="FunFam" id="1.10.510.10:FF:000918">
    <property type="entry name" value="Kinase, Wnk"/>
    <property type="match status" value="1"/>
</dbReference>
<feature type="domain" description="Protein kinase" evidence="2">
    <location>
        <begin position="76"/>
        <end position="329"/>
    </location>
</feature>
<organism evidence="3 4">
    <name type="scientific">Paramecium primaurelia</name>
    <dbReference type="NCBI Taxonomy" id="5886"/>
    <lineage>
        <taxon>Eukaryota</taxon>
        <taxon>Sar</taxon>
        <taxon>Alveolata</taxon>
        <taxon>Ciliophora</taxon>
        <taxon>Intramacronucleata</taxon>
        <taxon>Oligohymenophorea</taxon>
        <taxon>Peniculida</taxon>
        <taxon>Parameciidae</taxon>
        <taxon>Paramecium</taxon>
    </lineage>
</organism>
<protein>
    <recommendedName>
        <fullName evidence="2">Protein kinase domain-containing protein</fullName>
    </recommendedName>
</protein>
<sequence>MMRIENMKDDQIKIRNMILIKDLINSDLQIFEVIQLLLVMKSGEINQNMNDDTSLSSDDEEQTSKIIENDPTGRFSKYNEEIGKGAYKSVYRGYDNESGCEVAWNVFQLMNVSENEIRRARQEIAILKTLKHKNIISFIHSWQSKQKKEIVFITEIVNGGSLKNYLRRITRPKFKVIRYWCKQILEGLEYMHQQNIIHRDLKCENILIDTNNNELKIGDLGLSIQMQSNNTSSVLGTPEFMAPEIYHGNYDTKVDIYAFGMCILEIVTGMKPFCECKGGTGQVIKKVMESQKPQSLDVILNEKIKSIILECLKPANERPTATQLLHQYFQSTNNDEDNSPVQLNESLLNQISHDSKNSSFFKNNLSKNITELKGNTTNNINNNLTNQTNKLILFHEFNPNSMKQSEVRHCEQQNKLSMDTADDFSIEQQFGKQYKEYYITQNDETLLDLEQRQERELQLLLSLHKQQKADLSNKLQQTNRTIIPYGSGFLSSKSFSTLFEFNNDQIQQIQGNQQQSQILKVFPICDSTNSEENGRKTNNKEDDSNIIQSKQPCKFSTDVVMQSKVQNVRTPIQG</sequence>
<accession>A0A8S1MGW8</accession>
<proteinExistence type="predicted"/>
<dbReference type="FunFam" id="3.30.200.20:FF:000427">
    <property type="entry name" value="Wnk protein kinase"/>
    <property type="match status" value="1"/>
</dbReference>
<dbReference type="AlphaFoldDB" id="A0A8S1MGW8"/>
<evidence type="ECO:0000259" key="2">
    <source>
        <dbReference type="PROSITE" id="PS50011"/>
    </source>
</evidence>
<dbReference type="GO" id="GO:0005524">
    <property type="term" value="F:ATP binding"/>
    <property type="evidence" value="ECO:0007669"/>
    <property type="project" value="InterPro"/>
</dbReference>
<name>A0A8S1MGW8_PARPR</name>
<keyword evidence="4" id="KW-1185">Reference proteome</keyword>
<reference evidence="3" key="1">
    <citation type="submission" date="2021-01" db="EMBL/GenBank/DDBJ databases">
        <authorList>
            <consortium name="Genoscope - CEA"/>
            <person name="William W."/>
        </authorList>
    </citation>
    <scope>NUCLEOTIDE SEQUENCE</scope>
</reference>
<evidence type="ECO:0000256" key="1">
    <source>
        <dbReference type="SAM" id="MobiDB-lite"/>
    </source>
</evidence>
<dbReference type="GO" id="GO:0004672">
    <property type="term" value="F:protein kinase activity"/>
    <property type="evidence" value="ECO:0007669"/>
    <property type="project" value="InterPro"/>
</dbReference>
<dbReference type="SMART" id="SM00220">
    <property type="entry name" value="S_TKc"/>
    <property type="match status" value="1"/>
</dbReference>
<dbReference type="InterPro" id="IPR000719">
    <property type="entry name" value="Prot_kinase_dom"/>
</dbReference>
<dbReference type="Proteomes" id="UP000688137">
    <property type="component" value="Unassembled WGS sequence"/>
</dbReference>
<evidence type="ECO:0000313" key="3">
    <source>
        <dbReference type="EMBL" id="CAD8078749.1"/>
    </source>
</evidence>
<dbReference type="InterPro" id="IPR008271">
    <property type="entry name" value="Ser/Thr_kinase_AS"/>
</dbReference>
<gene>
    <name evidence="3" type="ORF">PPRIM_AZ9-3.1.T0600231</name>
</gene>
<dbReference type="Pfam" id="PF00069">
    <property type="entry name" value="Pkinase"/>
    <property type="match status" value="1"/>
</dbReference>
<dbReference type="OMA" id="EFNPNSM"/>
<feature type="region of interest" description="Disordered" evidence="1">
    <location>
        <begin position="49"/>
        <end position="72"/>
    </location>
</feature>